<dbReference type="Gene3D" id="1.20.1270.220">
    <property type="match status" value="1"/>
</dbReference>
<keyword evidence="3" id="KW-1185">Reference proteome</keyword>
<dbReference type="PANTHER" id="PTHR22880:SF225">
    <property type="entry name" value="BROMODOMAIN-CONTAINING PROTEIN BET-1-RELATED"/>
    <property type="match status" value="1"/>
</dbReference>
<dbReference type="Proteomes" id="UP000887575">
    <property type="component" value="Unassembled WGS sequence"/>
</dbReference>
<evidence type="ECO:0000313" key="4">
    <source>
        <dbReference type="WBParaSite" id="MBELARI_LOCUS7508"/>
    </source>
</evidence>
<feature type="region of interest" description="Disordered" evidence="1">
    <location>
        <begin position="83"/>
        <end position="116"/>
    </location>
</feature>
<feature type="domain" description="NET" evidence="2">
    <location>
        <begin position="7"/>
        <end position="87"/>
    </location>
</feature>
<reference evidence="4" key="1">
    <citation type="submission" date="2024-02" db="UniProtKB">
        <authorList>
            <consortium name="WormBaseParasite"/>
        </authorList>
    </citation>
    <scope>IDENTIFICATION</scope>
</reference>
<sequence>MQRMDYVFDSDGEHAPMSYDEKRNLSLEINRMPGDKIQKVVEIIESRERMAYNPEEIEIDFETLKPITLRELEAFSAWCRAQPSVQRRPPAPPVQQAPPASNSNSDTSDSGSELER</sequence>
<name>A0AAF3FK64_9BILA</name>
<proteinExistence type="predicted"/>
<dbReference type="GO" id="GO:0006355">
    <property type="term" value="P:regulation of DNA-templated transcription"/>
    <property type="evidence" value="ECO:0007669"/>
    <property type="project" value="TreeGrafter"/>
</dbReference>
<evidence type="ECO:0000256" key="1">
    <source>
        <dbReference type="SAM" id="MobiDB-lite"/>
    </source>
</evidence>
<dbReference type="InterPro" id="IPR027353">
    <property type="entry name" value="NET_dom"/>
</dbReference>
<evidence type="ECO:0000313" key="3">
    <source>
        <dbReference type="Proteomes" id="UP000887575"/>
    </source>
</evidence>
<feature type="compositionally biased region" description="Low complexity" evidence="1">
    <location>
        <begin position="97"/>
        <end position="116"/>
    </location>
</feature>
<dbReference type="Pfam" id="PF17035">
    <property type="entry name" value="BET"/>
    <property type="match status" value="1"/>
</dbReference>
<dbReference type="GO" id="GO:0000785">
    <property type="term" value="C:chromatin"/>
    <property type="evidence" value="ECO:0007669"/>
    <property type="project" value="TreeGrafter"/>
</dbReference>
<dbReference type="AlphaFoldDB" id="A0AAF3FK64"/>
<evidence type="ECO:0000259" key="2">
    <source>
        <dbReference type="PROSITE" id="PS51525"/>
    </source>
</evidence>
<dbReference type="PANTHER" id="PTHR22880">
    <property type="entry name" value="FALZ-RELATED BROMODOMAIN-CONTAINING PROTEINS"/>
    <property type="match status" value="1"/>
</dbReference>
<dbReference type="WBParaSite" id="MBELARI_LOCUS7508">
    <property type="protein sequence ID" value="MBELARI_LOCUS7508"/>
    <property type="gene ID" value="MBELARI_LOCUS7508"/>
</dbReference>
<dbReference type="GO" id="GO:0005634">
    <property type="term" value="C:nucleus"/>
    <property type="evidence" value="ECO:0007669"/>
    <property type="project" value="TreeGrafter"/>
</dbReference>
<protein>
    <submittedName>
        <fullName evidence="4">NET domain-containing protein</fullName>
    </submittedName>
</protein>
<dbReference type="InterPro" id="IPR038336">
    <property type="entry name" value="NET_sf"/>
</dbReference>
<organism evidence="3 4">
    <name type="scientific">Mesorhabditis belari</name>
    <dbReference type="NCBI Taxonomy" id="2138241"/>
    <lineage>
        <taxon>Eukaryota</taxon>
        <taxon>Metazoa</taxon>
        <taxon>Ecdysozoa</taxon>
        <taxon>Nematoda</taxon>
        <taxon>Chromadorea</taxon>
        <taxon>Rhabditida</taxon>
        <taxon>Rhabditina</taxon>
        <taxon>Rhabditomorpha</taxon>
        <taxon>Rhabditoidea</taxon>
        <taxon>Rhabditidae</taxon>
        <taxon>Mesorhabditinae</taxon>
        <taxon>Mesorhabditis</taxon>
    </lineage>
</organism>
<dbReference type="GO" id="GO:0006338">
    <property type="term" value="P:chromatin remodeling"/>
    <property type="evidence" value="ECO:0007669"/>
    <property type="project" value="TreeGrafter"/>
</dbReference>
<dbReference type="InterPro" id="IPR050935">
    <property type="entry name" value="Bromo_chromatin_reader"/>
</dbReference>
<dbReference type="PROSITE" id="PS51525">
    <property type="entry name" value="NET"/>
    <property type="match status" value="1"/>
</dbReference>
<accession>A0AAF3FK64</accession>